<feature type="binding site" evidence="9">
    <location>
        <position position="139"/>
    </location>
    <ligand>
        <name>4-amino-2-methyl-5-(diphosphooxymethyl)pyrimidine</name>
        <dbReference type="ChEBI" id="CHEBI:57841"/>
    </ligand>
</feature>
<comment type="pathway">
    <text evidence="1 9 11">Cofactor biosynthesis; thiamine diphosphate biosynthesis; thiamine phosphate from 4-amino-2-methyl-5-diphosphomethylpyrimidine and 4-methyl-5-(2-phosphoethyl)-thiazole: step 1/1.</text>
</comment>
<evidence type="ECO:0000313" key="13">
    <source>
        <dbReference type="EMBL" id="SEO78469.1"/>
    </source>
</evidence>
<dbReference type="Proteomes" id="UP000198814">
    <property type="component" value="Unassembled WGS sequence"/>
</dbReference>
<evidence type="ECO:0000256" key="4">
    <source>
        <dbReference type="ARBA" id="ARBA00022842"/>
    </source>
</evidence>
<evidence type="ECO:0000256" key="2">
    <source>
        <dbReference type="ARBA" id="ARBA00022679"/>
    </source>
</evidence>
<sequence>MRNPRISGLYAITPDLSNTDDLLNKTQQALDGGARLVQYRNKSADKMLLKEQAKSLLQLCKSYEIPLIINDHIDLAMAIDADGVHVGLGDIPVSAARERFGPGKIVGASCYNNLHLALQAEESGSDYVAFGAFFPSETKTDTVPVSTNLVDYAKQKVTVPIVGIGGIRLINAAAVIDSGCDAIAVCNDLFGTGNIMARALQYTQLFAEK</sequence>
<comment type="similarity">
    <text evidence="9 10">Belongs to the thiamine-phosphate synthase family.</text>
</comment>
<accession>A0A1H8SHH4</accession>
<evidence type="ECO:0000256" key="5">
    <source>
        <dbReference type="ARBA" id="ARBA00022977"/>
    </source>
</evidence>
<keyword evidence="5 9" id="KW-0784">Thiamine biosynthesis</keyword>
<evidence type="ECO:0000256" key="8">
    <source>
        <dbReference type="ARBA" id="ARBA00047883"/>
    </source>
</evidence>
<comment type="catalytic activity">
    <reaction evidence="8 9 10">
        <text>2-[(2R,5Z)-2-carboxy-4-methylthiazol-5(2H)-ylidene]ethyl phosphate + 4-amino-2-methyl-5-(diphosphooxymethyl)pyrimidine + 2 H(+) = thiamine phosphate + CO2 + diphosphate</text>
        <dbReference type="Rhea" id="RHEA:47844"/>
        <dbReference type="ChEBI" id="CHEBI:15378"/>
        <dbReference type="ChEBI" id="CHEBI:16526"/>
        <dbReference type="ChEBI" id="CHEBI:33019"/>
        <dbReference type="ChEBI" id="CHEBI:37575"/>
        <dbReference type="ChEBI" id="CHEBI:57841"/>
        <dbReference type="ChEBI" id="CHEBI:62899"/>
        <dbReference type="EC" id="2.5.1.3"/>
    </reaction>
</comment>
<dbReference type="PANTHER" id="PTHR20857">
    <property type="entry name" value="THIAMINE-PHOSPHATE PYROPHOSPHORYLASE"/>
    <property type="match status" value="1"/>
</dbReference>
<feature type="binding site" evidence="9">
    <location>
        <begin position="136"/>
        <end position="138"/>
    </location>
    <ligand>
        <name>2-[(2R,5Z)-2-carboxy-4-methylthiazol-5(2H)-ylidene]ethyl phosphate</name>
        <dbReference type="ChEBI" id="CHEBI:62899"/>
    </ligand>
</feature>
<evidence type="ECO:0000256" key="7">
    <source>
        <dbReference type="ARBA" id="ARBA00047851"/>
    </source>
</evidence>
<dbReference type="EC" id="2.5.1.3" evidence="9"/>
<comment type="caution">
    <text evidence="9">Lacks conserved residue(s) required for the propagation of feature annotation.</text>
</comment>
<feature type="binding site" evidence="9">
    <location>
        <position position="109"/>
    </location>
    <ligand>
        <name>4-amino-2-methyl-5-(diphosphooxymethyl)pyrimidine</name>
        <dbReference type="ChEBI" id="CHEBI:57841"/>
    </ligand>
</feature>
<evidence type="ECO:0000256" key="6">
    <source>
        <dbReference type="ARBA" id="ARBA00047334"/>
    </source>
</evidence>
<dbReference type="UniPathway" id="UPA00060">
    <property type="reaction ID" value="UER00141"/>
</dbReference>
<dbReference type="GO" id="GO:0009228">
    <property type="term" value="P:thiamine biosynthetic process"/>
    <property type="evidence" value="ECO:0007669"/>
    <property type="project" value="UniProtKB-KW"/>
</dbReference>
<dbReference type="NCBIfam" id="TIGR00693">
    <property type="entry name" value="thiE"/>
    <property type="match status" value="1"/>
</dbReference>
<keyword evidence="14" id="KW-1185">Reference proteome</keyword>
<evidence type="ECO:0000256" key="3">
    <source>
        <dbReference type="ARBA" id="ARBA00022723"/>
    </source>
</evidence>
<dbReference type="Pfam" id="PF02581">
    <property type="entry name" value="TMP-TENI"/>
    <property type="match status" value="1"/>
</dbReference>
<dbReference type="EMBL" id="FODO01000019">
    <property type="protein sequence ID" value="SEO78469.1"/>
    <property type="molecule type" value="Genomic_DNA"/>
</dbReference>
<evidence type="ECO:0000259" key="12">
    <source>
        <dbReference type="Pfam" id="PF02581"/>
    </source>
</evidence>
<evidence type="ECO:0000313" key="14">
    <source>
        <dbReference type="Proteomes" id="UP000198814"/>
    </source>
</evidence>
<name>A0A1H8SHH4_9PROT</name>
<feature type="binding site" evidence="9">
    <location>
        <position position="90"/>
    </location>
    <ligand>
        <name>Mg(2+)</name>
        <dbReference type="ChEBI" id="CHEBI:18420"/>
    </ligand>
</feature>
<dbReference type="Gene3D" id="3.20.20.70">
    <property type="entry name" value="Aldolase class I"/>
    <property type="match status" value="1"/>
</dbReference>
<comment type="catalytic activity">
    <reaction evidence="7 9 10">
        <text>2-(2-carboxy-4-methylthiazol-5-yl)ethyl phosphate + 4-amino-2-methyl-5-(diphosphooxymethyl)pyrimidine + 2 H(+) = thiamine phosphate + CO2 + diphosphate</text>
        <dbReference type="Rhea" id="RHEA:47848"/>
        <dbReference type="ChEBI" id="CHEBI:15378"/>
        <dbReference type="ChEBI" id="CHEBI:16526"/>
        <dbReference type="ChEBI" id="CHEBI:33019"/>
        <dbReference type="ChEBI" id="CHEBI:37575"/>
        <dbReference type="ChEBI" id="CHEBI:57841"/>
        <dbReference type="ChEBI" id="CHEBI:62890"/>
        <dbReference type="EC" id="2.5.1.3"/>
    </reaction>
</comment>
<feature type="domain" description="Thiamine phosphate synthase/TenI" evidence="12">
    <location>
        <begin position="9"/>
        <end position="187"/>
    </location>
</feature>
<comment type="cofactor">
    <cofactor evidence="9">
        <name>Mg(2+)</name>
        <dbReference type="ChEBI" id="CHEBI:18420"/>
    </cofactor>
    <text evidence="9">Binds 1 Mg(2+) ion per subunit.</text>
</comment>
<dbReference type="CDD" id="cd00564">
    <property type="entry name" value="TMP_TenI"/>
    <property type="match status" value="1"/>
</dbReference>
<dbReference type="RefSeq" id="WP_090320545.1">
    <property type="nucleotide sequence ID" value="NZ_FNOE01000020.1"/>
</dbReference>
<dbReference type="GO" id="GO:0005737">
    <property type="term" value="C:cytoplasm"/>
    <property type="evidence" value="ECO:0007669"/>
    <property type="project" value="TreeGrafter"/>
</dbReference>
<feature type="binding site" evidence="9">
    <location>
        <position position="166"/>
    </location>
    <ligand>
        <name>2-[(2R,5Z)-2-carboxy-4-methylthiazol-5(2H)-ylidene]ethyl phosphate</name>
        <dbReference type="ChEBI" id="CHEBI:62899"/>
    </ligand>
</feature>
<evidence type="ECO:0000256" key="9">
    <source>
        <dbReference type="HAMAP-Rule" id="MF_00097"/>
    </source>
</evidence>
<dbReference type="InterPro" id="IPR013785">
    <property type="entry name" value="Aldolase_TIM"/>
</dbReference>
<organism evidence="13 14">
    <name type="scientific">Nitrosomonas oligotropha</name>
    <dbReference type="NCBI Taxonomy" id="42354"/>
    <lineage>
        <taxon>Bacteria</taxon>
        <taxon>Pseudomonadati</taxon>
        <taxon>Pseudomonadota</taxon>
        <taxon>Betaproteobacteria</taxon>
        <taxon>Nitrosomonadales</taxon>
        <taxon>Nitrosomonadaceae</taxon>
        <taxon>Nitrosomonas</taxon>
    </lineage>
</organism>
<feature type="binding site" evidence="9">
    <location>
        <position position="70"/>
    </location>
    <ligand>
        <name>4-amino-2-methyl-5-(diphosphooxymethyl)pyrimidine</name>
        <dbReference type="ChEBI" id="CHEBI:57841"/>
    </ligand>
</feature>
<protein>
    <recommendedName>
        <fullName evidence="9">Thiamine-phosphate synthase</fullName>
        <shortName evidence="9">TP synthase</shortName>
        <shortName evidence="9">TPS</shortName>
        <ecNumber evidence="9">2.5.1.3</ecNumber>
    </recommendedName>
    <alternativeName>
        <fullName evidence="9">Thiamine-phosphate pyrophosphorylase</fullName>
        <shortName evidence="9">TMP pyrophosphorylase</shortName>
        <shortName evidence="9">TMP-PPase</shortName>
    </alternativeName>
</protein>
<dbReference type="PANTHER" id="PTHR20857:SF15">
    <property type="entry name" value="THIAMINE-PHOSPHATE SYNTHASE"/>
    <property type="match status" value="1"/>
</dbReference>
<comment type="function">
    <text evidence="9">Condenses 4-methyl-5-(beta-hydroxyethyl)thiazole monophosphate (THZ-P) and 2-methyl-4-amino-5-hydroxymethyl pyrimidine pyrophosphate (HMP-PP) to form thiamine monophosphate (TMP).</text>
</comment>
<reference evidence="14" key="1">
    <citation type="submission" date="2016-10" db="EMBL/GenBank/DDBJ databases">
        <authorList>
            <person name="Varghese N."/>
            <person name="Submissions S."/>
        </authorList>
    </citation>
    <scope>NUCLEOTIDE SEQUENCE [LARGE SCALE GENOMIC DNA]</scope>
    <source>
        <strain evidence="14">Nm76</strain>
    </source>
</reference>
<keyword evidence="4 9" id="KW-0460">Magnesium</keyword>
<evidence type="ECO:0000256" key="11">
    <source>
        <dbReference type="RuleBase" id="RU004253"/>
    </source>
</evidence>
<dbReference type="STRING" id="42354.SAMN05216333_11911"/>
<comment type="catalytic activity">
    <reaction evidence="6 9 10">
        <text>4-methyl-5-(2-phosphooxyethyl)-thiazole + 4-amino-2-methyl-5-(diphosphooxymethyl)pyrimidine + H(+) = thiamine phosphate + diphosphate</text>
        <dbReference type="Rhea" id="RHEA:22328"/>
        <dbReference type="ChEBI" id="CHEBI:15378"/>
        <dbReference type="ChEBI" id="CHEBI:33019"/>
        <dbReference type="ChEBI" id="CHEBI:37575"/>
        <dbReference type="ChEBI" id="CHEBI:57841"/>
        <dbReference type="ChEBI" id="CHEBI:58296"/>
        <dbReference type="EC" id="2.5.1.3"/>
    </reaction>
</comment>
<dbReference type="OrthoDB" id="9810880at2"/>
<dbReference type="GO" id="GO:0000287">
    <property type="term" value="F:magnesium ion binding"/>
    <property type="evidence" value="ECO:0007669"/>
    <property type="project" value="UniProtKB-UniRule"/>
</dbReference>
<dbReference type="InterPro" id="IPR036206">
    <property type="entry name" value="ThiamineP_synth_sf"/>
</dbReference>
<dbReference type="InterPro" id="IPR034291">
    <property type="entry name" value="TMP_synthase"/>
</dbReference>
<dbReference type="InterPro" id="IPR022998">
    <property type="entry name" value="ThiamineP_synth_TenI"/>
</dbReference>
<keyword evidence="3 9" id="KW-0479">Metal-binding</keyword>
<feature type="binding site" evidence="9">
    <location>
        <position position="71"/>
    </location>
    <ligand>
        <name>Mg(2+)</name>
        <dbReference type="ChEBI" id="CHEBI:18420"/>
    </ligand>
</feature>
<dbReference type="SUPFAM" id="SSF51391">
    <property type="entry name" value="Thiamin phosphate synthase"/>
    <property type="match status" value="1"/>
</dbReference>
<evidence type="ECO:0000256" key="1">
    <source>
        <dbReference type="ARBA" id="ARBA00005165"/>
    </source>
</evidence>
<dbReference type="AlphaFoldDB" id="A0A1H8SHH4"/>
<feature type="binding site" evidence="9">
    <location>
        <begin position="38"/>
        <end position="42"/>
    </location>
    <ligand>
        <name>4-amino-2-methyl-5-(diphosphooxymethyl)pyrimidine</name>
        <dbReference type="ChEBI" id="CHEBI:57841"/>
    </ligand>
</feature>
<dbReference type="HAMAP" id="MF_00097">
    <property type="entry name" value="TMP_synthase"/>
    <property type="match status" value="1"/>
</dbReference>
<dbReference type="GO" id="GO:0004789">
    <property type="term" value="F:thiamine-phosphate diphosphorylase activity"/>
    <property type="evidence" value="ECO:0007669"/>
    <property type="project" value="UniProtKB-UniRule"/>
</dbReference>
<proteinExistence type="inferred from homology"/>
<evidence type="ECO:0000256" key="10">
    <source>
        <dbReference type="RuleBase" id="RU003826"/>
    </source>
</evidence>
<keyword evidence="2 9" id="KW-0808">Transferase</keyword>
<gene>
    <name evidence="9" type="primary">thiE</name>
    <name evidence="13" type="ORF">SAMN05216333_11911</name>
</gene>
<dbReference type="GO" id="GO:0009229">
    <property type="term" value="P:thiamine diphosphate biosynthetic process"/>
    <property type="evidence" value="ECO:0007669"/>
    <property type="project" value="UniProtKB-UniRule"/>
</dbReference>